<evidence type="ECO:0000256" key="2">
    <source>
        <dbReference type="SAM" id="MobiDB-lite"/>
    </source>
</evidence>
<feature type="compositionally biased region" description="Basic and acidic residues" evidence="2">
    <location>
        <begin position="381"/>
        <end position="393"/>
    </location>
</feature>
<accession>A0ABW5XES6</accession>
<dbReference type="Pfam" id="PF05949">
    <property type="entry name" value="DUF881"/>
    <property type="match status" value="1"/>
</dbReference>
<evidence type="ECO:0000313" key="4">
    <source>
        <dbReference type="Proteomes" id="UP001597391"/>
    </source>
</evidence>
<comment type="similarity">
    <text evidence="1">Belongs to the UPF0749 family.</text>
</comment>
<feature type="compositionally biased region" description="Polar residues" evidence="2">
    <location>
        <begin position="86"/>
        <end position="96"/>
    </location>
</feature>
<evidence type="ECO:0000256" key="1">
    <source>
        <dbReference type="ARBA" id="ARBA00009108"/>
    </source>
</evidence>
<dbReference type="Gene3D" id="3.30.70.1880">
    <property type="entry name" value="Protein of unknown function DUF881"/>
    <property type="match status" value="1"/>
</dbReference>
<keyword evidence="4" id="KW-1185">Reference proteome</keyword>
<evidence type="ECO:0000313" key="3">
    <source>
        <dbReference type="EMBL" id="MFD2839589.1"/>
    </source>
</evidence>
<dbReference type="RefSeq" id="WP_377465079.1">
    <property type="nucleotide sequence ID" value="NZ_JBHUOP010000001.1"/>
</dbReference>
<organism evidence="3 4">
    <name type="scientific">Populibacterium corticicola</name>
    <dbReference type="NCBI Taxonomy" id="1812826"/>
    <lineage>
        <taxon>Bacteria</taxon>
        <taxon>Bacillati</taxon>
        <taxon>Actinomycetota</taxon>
        <taxon>Actinomycetes</taxon>
        <taxon>Micrococcales</taxon>
        <taxon>Jonesiaceae</taxon>
        <taxon>Populibacterium</taxon>
    </lineage>
</organism>
<feature type="region of interest" description="Disordered" evidence="2">
    <location>
        <begin position="372"/>
        <end position="393"/>
    </location>
</feature>
<dbReference type="Proteomes" id="UP001597391">
    <property type="component" value="Unassembled WGS sequence"/>
</dbReference>
<feature type="compositionally biased region" description="Low complexity" evidence="2">
    <location>
        <begin position="12"/>
        <end position="21"/>
    </location>
</feature>
<dbReference type="PANTHER" id="PTHR37313">
    <property type="entry name" value="UPF0749 PROTEIN RV1825"/>
    <property type="match status" value="1"/>
</dbReference>
<protein>
    <submittedName>
        <fullName evidence="3">DUF881 domain-containing protein</fullName>
    </submittedName>
</protein>
<dbReference type="PANTHER" id="PTHR37313:SF2">
    <property type="entry name" value="UPF0749 PROTEIN YLXX"/>
    <property type="match status" value="1"/>
</dbReference>
<reference evidence="4" key="1">
    <citation type="journal article" date="2019" name="Int. J. Syst. Evol. Microbiol.">
        <title>The Global Catalogue of Microorganisms (GCM) 10K type strain sequencing project: providing services to taxonomists for standard genome sequencing and annotation.</title>
        <authorList>
            <consortium name="The Broad Institute Genomics Platform"/>
            <consortium name="The Broad Institute Genome Sequencing Center for Infectious Disease"/>
            <person name="Wu L."/>
            <person name="Ma J."/>
        </authorList>
    </citation>
    <scope>NUCLEOTIDE SEQUENCE [LARGE SCALE GENOMIC DNA]</scope>
    <source>
        <strain evidence="4">KCTC 33576</strain>
    </source>
</reference>
<dbReference type="EMBL" id="JBHUOP010000001">
    <property type="protein sequence ID" value="MFD2839589.1"/>
    <property type="molecule type" value="Genomic_DNA"/>
</dbReference>
<comment type="caution">
    <text evidence="3">The sequence shown here is derived from an EMBL/GenBank/DDBJ whole genome shotgun (WGS) entry which is preliminary data.</text>
</comment>
<dbReference type="InterPro" id="IPR010273">
    <property type="entry name" value="DUF881"/>
</dbReference>
<sequence>MSKEQESHESESTVPEPVVEPIPQFDTVPSHGRHTQELADAADESLTDSSSSGRARHIAQDASPDDPHSVPEYPAASNESLAEPDTATTDEPQASPVTAMPDDTAPAVAEQDENHEVEETLSTPVLVDNDELPDTPPPADERVGPALAEPRQRALTPKRRLLIALTPRLTRAQVLTALLLGLLGFAIVVQLQLSQKDELAGLRQSELINLLDEVTRRTDVLETEERRLTDLVNELQSGRNSQETAQRAAEQNAEVQGILSGRLPAVGPGVRITIHEGDMPVRSQVLFNVLEELRNAGAEAIEVNGVRLIASSYFSEDGDLVQVDGILITSPFVWVAIGDPDTIQPALEIPGGAMPQVRSADATAEVERLDEAEVAATTEPSEPRFARPDTSDQ</sequence>
<feature type="region of interest" description="Disordered" evidence="2">
    <location>
        <begin position="1"/>
        <end position="144"/>
    </location>
</feature>
<gene>
    <name evidence="3" type="ORF">ACFSYH_03290</name>
</gene>
<feature type="compositionally biased region" description="Basic and acidic residues" evidence="2">
    <location>
        <begin position="1"/>
        <end position="11"/>
    </location>
</feature>
<proteinExistence type="inferred from homology"/>
<name>A0ABW5XES6_9MICO</name>